<proteinExistence type="predicted"/>
<dbReference type="EMBL" id="CP089982">
    <property type="protein sequence ID" value="WXA93927.1"/>
    <property type="molecule type" value="Genomic_DNA"/>
</dbReference>
<name>A0ABZ2K5E7_9BACT</name>
<evidence type="ECO:0008006" key="3">
    <source>
        <dbReference type="Google" id="ProtNLM"/>
    </source>
</evidence>
<dbReference type="Proteomes" id="UP001379533">
    <property type="component" value="Chromosome"/>
</dbReference>
<dbReference type="RefSeq" id="WP_394844527.1">
    <property type="nucleotide sequence ID" value="NZ_CP089982.1"/>
</dbReference>
<protein>
    <recommendedName>
        <fullName evidence="3">AsmA-like C-terminal domain-containing protein</fullName>
    </recommendedName>
</protein>
<organism evidence="1 2">
    <name type="scientific">Pendulispora brunnea</name>
    <dbReference type="NCBI Taxonomy" id="2905690"/>
    <lineage>
        <taxon>Bacteria</taxon>
        <taxon>Pseudomonadati</taxon>
        <taxon>Myxococcota</taxon>
        <taxon>Myxococcia</taxon>
        <taxon>Myxococcales</taxon>
        <taxon>Sorangiineae</taxon>
        <taxon>Pendulisporaceae</taxon>
        <taxon>Pendulispora</taxon>
    </lineage>
</organism>
<keyword evidence="2" id="KW-1185">Reference proteome</keyword>
<sequence length="1251" mass="132605">MIALVAVLALVPTVAFGLVHSLDRPWVKVRVQTLVHSMAGLDIDYDTARVQVLSGIAIEGLVLRSPPALRGIAPELARIGRLEAGWSTSLFTGRGRRVEHVALSDVAVTVALDENGNTSFDALFPPDPAAPPKKATPLSHRGRDLEALLPLLPDADVSGFSSVVVRTEQGKERDRITVRGVELHVRAESEGGWRLRANMGAQPTPLELDVARQLAGVVSGDAHGRLWLTADLTPSEVSAVIDLEVPSQTFVSGLGAGHALHAEATARFDPAAGKTNLGLAHTSAAGGGATAEAAIELPDSGMPFIRHAQGDVDFVRLLEIVPSDLLGVRANLGRGKLHYRVDGLATNALPRLNEGAEVILDADLADAKISQAGADVDVGLAKCSARVVPAADASIHVKASFAIDRTKVTAGRSGVHAKDVALDVEAAQAKDGALTGRAGLTFADWNVETSGASGAPLLAALGGNLGLRFEKLAVSPEDPLASRGDVAVTSEIGSLALRSAGTRTTLERIAFRAQTSLAGHAPYTLETDARTETLRIEQGGRPLARVPVHVAARIDGAAPDLDHPSASRGSAHVAADLGNVHVQLDATKAGDSLDYSLDSKAPNLEAVRPFLPADIAKKVPWERMAIALQSHGRVQRIASEAPSIEQHTEIDVARPAFERIAAHAAKVVLDSKGTLMHPTLDADLRFERLAFDGANPSDDHVSLAATLDREASSLNLRLAAEGRAQAKLEAALGFDRARRAVTYDVHANVGRLSPLAPLASVAAGLRGVDLSKLELALAARGTLAGVVSDVDRNGGLRLERTPLQTAALDGTLDVRGKHIAWSGGDTAFSAPEIALSAKVRTQGARRIVEGQLEGDEIHVASGRRDFVVAGLHDELTATIEGQLTEPDLELTSRMSVRALKQDIAPMYPIGDATLNLTARRSRDGIVRVPHLEIANGAGGTTLSLRGAFDPSESQRRLELGGSLRQDLARMSNTPAVLAASGTTHVTFRVESPNLATFRVIADTQVEGASLRMPRSGIIVEGVDGEVPVTLALRVSEKGLRLLREDRDNPYSSLRFSDQHPLLSRGSFISIRRLTLPQVTIAPLVGNLQVEQNIISLRQFEMGIREGHITGLCALDWNGENSTLNMHVRADGVKSSRGEPFSGSAALQISAGEHSIEGRADILQIGKRHFLDLLELQDPFHADPSINRIRSALSLGYPDRLRVTFNHGFASVHVTFGGLARIVSVGDIRGIAMGPLIDRYLAPVIFSSKKEP</sequence>
<gene>
    <name evidence="1" type="ORF">LZC95_46670</name>
</gene>
<evidence type="ECO:0000313" key="1">
    <source>
        <dbReference type="EMBL" id="WXA93927.1"/>
    </source>
</evidence>
<accession>A0ABZ2K5E7</accession>
<evidence type="ECO:0000313" key="2">
    <source>
        <dbReference type="Proteomes" id="UP001379533"/>
    </source>
</evidence>
<reference evidence="1 2" key="1">
    <citation type="submission" date="2021-12" db="EMBL/GenBank/DDBJ databases">
        <title>Discovery of the Pendulisporaceae a myxobacterial family with distinct sporulation behavior and unique specialized metabolism.</title>
        <authorList>
            <person name="Garcia R."/>
            <person name="Popoff A."/>
            <person name="Bader C.D."/>
            <person name="Loehr J."/>
            <person name="Walesch S."/>
            <person name="Walt C."/>
            <person name="Boldt J."/>
            <person name="Bunk B."/>
            <person name="Haeckl F.J.F.P.J."/>
            <person name="Gunesch A.P."/>
            <person name="Birkelbach J."/>
            <person name="Nuebel U."/>
            <person name="Pietschmann T."/>
            <person name="Bach T."/>
            <person name="Mueller R."/>
        </authorList>
    </citation>
    <scope>NUCLEOTIDE SEQUENCE [LARGE SCALE GENOMIC DNA]</scope>
    <source>
        <strain evidence="1 2">MSr12523</strain>
    </source>
</reference>